<keyword evidence="2" id="KW-0472">Membrane</keyword>
<protein>
    <submittedName>
        <fullName evidence="3">Uncharacterized protein</fullName>
    </submittedName>
</protein>
<dbReference type="Proteomes" id="UP001428341">
    <property type="component" value="Unassembled WGS sequence"/>
</dbReference>
<gene>
    <name evidence="3" type="ORF">WN944_010905</name>
</gene>
<evidence type="ECO:0000313" key="4">
    <source>
        <dbReference type="Proteomes" id="UP001428341"/>
    </source>
</evidence>
<accession>A0AAP0MVY4</accession>
<sequence>MTGEAFQISPANDPRGSPAKEQQVTGVGIILQITMLVLSFVLGHVLRRHKFYYLLEAGTSLLIGLIVGALANISNTETNIRFQELDPSVTGLGVEAVYRDKKDGDILVPDNVLSEKSCFIWAEFFLVIVRFLETFVGSMSAVREIEDWTKKSWRIDSSKLQTVEMKMQKSSRSVKEKELAQQAVYSQEKESLLELVEKGKIAARTEKSRQIVSIEGCSRRDENPAVGARKKCNRELFLLNFQDM</sequence>
<organism evidence="3 4">
    <name type="scientific">Citrus x changshan-huyou</name>
    <dbReference type="NCBI Taxonomy" id="2935761"/>
    <lineage>
        <taxon>Eukaryota</taxon>
        <taxon>Viridiplantae</taxon>
        <taxon>Streptophyta</taxon>
        <taxon>Embryophyta</taxon>
        <taxon>Tracheophyta</taxon>
        <taxon>Spermatophyta</taxon>
        <taxon>Magnoliopsida</taxon>
        <taxon>eudicotyledons</taxon>
        <taxon>Gunneridae</taxon>
        <taxon>Pentapetalae</taxon>
        <taxon>rosids</taxon>
        <taxon>malvids</taxon>
        <taxon>Sapindales</taxon>
        <taxon>Rutaceae</taxon>
        <taxon>Aurantioideae</taxon>
        <taxon>Citrus</taxon>
    </lineage>
</organism>
<evidence type="ECO:0000256" key="1">
    <source>
        <dbReference type="SAM" id="MobiDB-lite"/>
    </source>
</evidence>
<keyword evidence="2" id="KW-0812">Transmembrane</keyword>
<keyword evidence="2" id="KW-1133">Transmembrane helix</keyword>
<comment type="caution">
    <text evidence="3">The sequence shown here is derived from an EMBL/GenBank/DDBJ whole genome shotgun (WGS) entry which is preliminary data.</text>
</comment>
<name>A0AAP0MVY4_9ROSI</name>
<keyword evidence="4" id="KW-1185">Reference proteome</keyword>
<evidence type="ECO:0000313" key="3">
    <source>
        <dbReference type="EMBL" id="KAK9222469.1"/>
    </source>
</evidence>
<proteinExistence type="predicted"/>
<reference evidence="3 4" key="1">
    <citation type="submission" date="2024-05" db="EMBL/GenBank/DDBJ databases">
        <title>Haplotype-resolved chromosome-level genome assembly of Huyou (Citrus changshanensis).</title>
        <authorList>
            <person name="Miao C."/>
            <person name="Chen W."/>
            <person name="Wu Y."/>
            <person name="Wang L."/>
            <person name="Zhao S."/>
            <person name="Grierson D."/>
            <person name="Xu C."/>
            <person name="Chen K."/>
        </authorList>
    </citation>
    <scope>NUCLEOTIDE SEQUENCE [LARGE SCALE GENOMIC DNA]</scope>
    <source>
        <strain evidence="3">01-14</strain>
        <tissue evidence="3">Leaf</tissue>
    </source>
</reference>
<feature type="transmembrane region" description="Helical" evidence="2">
    <location>
        <begin position="53"/>
        <end position="73"/>
    </location>
</feature>
<evidence type="ECO:0000256" key="2">
    <source>
        <dbReference type="SAM" id="Phobius"/>
    </source>
</evidence>
<feature type="region of interest" description="Disordered" evidence="1">
    <location>
        <begin position="1"/>
        <end position="20"/>
    </location>
</feature>
<dbReference type="AlphaFoldDB" id="A0AAP0MVY4"/>
<feature type="transmembrane region" description="Helical" evidence="2">
    <location>
        <begin position="24"/>
        <end position="46"/>
    </location>
</feature>
<dbReference type="EMBL" id="JBCGBO010000002">
    <property type="protein sequence ID" value="KAK9222469.1"/>
    <property type="molecule type" value="Genomic_DNA"/>
</dbReference>